<dbReference type="EMBL" id="JBHSMD010000006">
    <property type="protein sequence ID" value="MFC5494877.1"/>
    <property type="molecule type" value="Genomic_DNA"/>
</dbReference>
<reference evidence="2" key="1">
    <citation type="journal article" date="2019" name="Int. J. Syst. Evol. Microbiol.">
        <title>The Global Catalogue of Microorganisms (GCM) 10K type strain sequencing project: providing services to taxonomists for standard genome sequencing and annotation.</title>
        <authorList>
            <consortium name="The Broad Institute Genomics Platform"/>
            <consortium name="The Broad Institute Genome Sequencing Center for Infectious Disease"/>
            <person name="Wu L."/>
            <person name="Ma J."/>
        </authorList>
    </citation>
    <scope>NUCLEOTIDE SEQUENCE [LARGE SCALE GENOMIC DNA]</scope>
    <source>
        <strain evidence="2">KACC 13778</strain>
    </source>
</reference>
<proteinExistence type="predicted"/>
<sequence>MRTLAVLAAVLVLGGCSESLSSLEERVDGRSGVDSVEVWENDGDDAVPFVAAPKHVRVRMEADASADEVMAVFDAYDDPIEDDELDSVEVVLAGPKQASLSAGEGILVTRDAVEDLVANQADDAVVAFRREAHPVSNGVRAELAPTRFAELTAYADRYRDTDLEIVDVVAGPFVLIRDEINEDPQVTAAREELAHLVDDRFGLLGASVSGRGPLELVVARADEVAVRRFVGSRATPAVRRVLVRAS</sequence>
<comment type="caution">
    <text evidence="1">The sequence shown here is derived from an EMBL/GenBank/DDBJ whole genome shotgun (WGS) entry which is preliminary data.</text>
</comment>
<name>A0ABW0N4L0_9ACTN</name>
<dbReference type="Proteomes" id="UP001595956">
    <property type="component" value="Unassembled WGS sequence"/>
</dbReference>
<keyword evidence="2" id="KW-1185">Reference proteome</keyword>
<dbReference type="RefSeq" id="WP_345175369.1">
    <property type="nucleotide sequence ID" value="NZ_BAABFQ010000005.1"/>
</dbReference>
<dbReference type="PROSITE" id="PS51257">
    <property type="entry name" value="PROKAR_LIPOPROTEIN"/>
    <property type="match status" value="1"/>
</dbReference>
<accession>A0ABW0N4L0</accession>
<protein>
    <submittedName>
        <fullName evidence="1">Uncharacterized protein</fullName>
    </submittedName>
</protein>
<gene>
    <name evidence="1" type="ORF">ACFPKY_17330</name>
</gene>
<evidence type="ECO:0000313" key="1">
    <source>
        <dbReference type="EMBL" id="MFC5494877.1"/>
    </source>
</evidence>
<evidence type="ECO:0000313" key="2">
    <source>
        <dbReference type="Proteomes" id="UP001595956"/>
    </source>
</evidence>
<organism evidence="1 2">
    <name type="scientific">Nocardioides caricicola</name>
    <dbReference type="NCBI Taxonomy" id="634770"/>
    <lineage>
        <taxon>Bacteria</taxon>
        <taxon>Bacillati</taxon>
        <taxon>Actinomycetota</taxon>
        <taxon>Actinomycetes</taxon>
        <taxon>Propionibacteriales</taxon>
        <taxon>Nocardioidaceae</taxon>
        <taxon>Nocardioides</taxon>
    </lineage>
</organism>